<keyword evidence="4 9" id="KW-0328">Glycosyltransferase</keyword>
<comment type="similarity">
    <text evidence="2 9">Belongs to the disproportionating enzyme family.</text>
</comment>
<evidence type="ECO:0000256" key="2">
    <source>
        <dbReference type="ARBA" id="ARBA00005684"/>
    </source>
</evidence>
<feature type="compositionally biased region" description="Basic and acidic residues" evidence="10">
    <location>
        <begin position="752"/>
        <end position="769"/>
    </location>
</feature>
<proteinExistence type="inferred from homology"/>
<name>A0A8T0HLC7_CERPU</name>
<feature type="region of interest" description="Disordered" evidence="10">
    <location>
        <begin position="785"/>
        <end position="895"/>
    </location>
</feature>
<evidence type="ECO:0000256" key="9">
    <source>
        <dbReference type="RuleBase" id="RU361207"/>
    </source>
</evidence>
<feature type="region of interest" description="Disordered" evidence="10">
    <location>
        <begin position="752"/>
        <end position="773"/>
    </location>
</feature>
<evidence type="ECO:0000313" key="11">
    <source>
        <dbReference type="EMBL" id="KAG0571609.1"/>
    </source>
</evidence>
<dbReference type="GO" id="GO:0004134">
    <property type="term" value="F:4-alpha-glucanotransferase activity"/>
    <property type="evidence" value="ECO:0007669"/>
    <property type="project" value="UniProtKB-EC"/>
</dbReference>
<comment type="caution">
    <text evidence="11">The sequence shown here is derived from an EMBL/GenBank/DDBJ whole genome shotgun (WGS) entry which is preliminary data.</text>
</comment>
<comment type="catalytic activity">
    <reaction evidence="1 9">
        <text>Transfers a segment of a (1-&gt;4)-alpha-D-glucan to a new position in an acceptor, which may be glucose or a (1-&gt;4)-alpha-D-glucan.</text>
        <dbReference type="EC" id="2.4.1.25"/>
    </reaction>
</comment>
<evidence type="ECO:0000256" key="6">
    <source>
        <dbReference type="ARBA" id="ARBA00023277"/>
    </source>
</evidence>
<evidence type="ECO:0000256" key="4">
    <source>
        <dbReference type="ARBA" id="ARBA00022676"/>
    </source>
</evidence>
<keyword evidence="12" id="KW-1185">Reference proteome</keyword>
<dbReference type="AlphaFoldDB" id="A0A8T0HLC7"/>
<evidence type="ECO:0000256" key="5">
    <source>
        <dbReference type="ARBA" id="ARBA00022679"/>
    </source>
</evidence>
<evidence type="ECO:0000313" key="12">
    <source>
        <dbReference type="Proteomes" id="UP000822688"/>
    </source>
</evidence>
<dbReference type="InterPro" id="IPR003385">
    <property type="entry name" value="Glyco_hydro_77"/>
</dbReference>
<evidence type="ECO:0000256" key="10">
    <source>
        <dbReference type="SAM" id="MobiDB-lite"/>
    </source>
</evidence>
<evidence type="ECO:0000256" key="8">
    <source>
        <dbReference type="ARBA" id="ARBA00031501"/>
    </source>
</evidence>
<evidence type="ECO:0000256" key="3">
    <source>
        <dbReference type="ARBA" id="ARBA00012560"/>
    </source>
</evidence>
<dbReference type="InterPro" id="IPR017853">
    <property type="entry name" value="GH"/>
</dbReference>
<sequence length="895" mass="100745">MSTLSTALCKGSSWLNPTKTGFECYENVERPSSLKVRNTSISSAKQILLVHCGSWKQEFTKPHNYQLRSQINATSNVLVAITGIQQVRYSEFGKPTTISNIWKQSHHDQPEFLHSNCATEENALCYKSDVQRKLKSLSLKNLKRVNFFLTRDADVALHSVLSPKDNHTARMIPGLQPFYNSWYSISDLINLKRSMNHIPLPLTIPGSSNNKLKKWELGVGVGEDLPAKYQENDPSKELPQRRCGILLHPTSLPGPHGIGDLGKDAYKFIEWLKETGCTVWQVLPLVPPGRRGGEDGSPYAGADANCGNTLLISLDCLVHDGLLDKADLPKPVPVKRMNCAKVAAAKDPLIMKAAAKLVSMSSGKLNEELAKFRNDPNISTWLEEAALFAAIDQATKATTWWTWPSHLRDRDPKAMKAARNEHKGFIDNFVAAQFLFQRQWQALHKYANDAGIRILGDMPFYVGGHSADVWAHRSLFELDPKSGAPTQVSGVPPDAFSATGQLWGSPLYNWKEMARDKYSWWATRLRRAYELYDEFRIDHFRGFAGYWAVPATAKNALSGKWKAGPGKAFFTAMKEAVGKKIDIIAEDLGVITSDVISLRKTLHAPGMAVLQFAYGNNSRNPHLLHNHEFDQVVYPGTHDNDTCVGWWKKATDKEKESAKKYLRFKKEDDVHWEFIRAATASVAKTTIIPMQDVMGLDNNSRMNIPATQAGNWGWRVGEADVFEKLCREKKRLRKFLCRYNRLTRELAVKCKAEKKEKQSKPVPESDPHSGSKSVLETLASTGKSILNQVAEKVKPGDKPKDNKDKPKEKPKEKEKDKDPKHFEKLKETVKEKTVKPFEKMKDAAKEKLNAGKEKLQDGKEKLLDGKEKLKEKAKEKLIDKGKDKGKDNGKDKKKK</sequence>
<keyword evidence="5 9" id="KW-0808">Transferase</keyword>
<protein>
    <recommendedName>
        <fullName evidence="3 9">4-alpha-glucanotransferase</fullName>
        <ecNumber evidence="3 9">2.4.1.25</ecNumber>
    </recommendedName>
    <alternativeName>
        <fullName evidence="7 9">Amylomaltase</fullName>
    </alternativeName>
    <alternativeName>
        <fullName evidence="8 9">Disproportionating enzyme</fullName>
    </alternativeName>
</protein>
<dbReference type="Pfam" id="PF02446">
    <property type="entry name" value="Glyco_hydro_77"/>
    <property type="match status" value="1"/>
</dbReference>
<dbReference type="PANTHER" id="PTHR32438:SF5">
    <property type="entry name" value="4-ALPHA-GLUCANOTRANSFERASE DPE1, CHLOROPLASTIC_AMYLOPLASTIC"/>
    <property type="match status" value="1"/>
</dbReference>
<dbReference type="Gene3D" id="3.20.20.80">
    <property type="entry name" value="Glycosidases"/>
    <property type="match status" value="1"/>
</dbReference>
<reference evidence="11" key="1">
    <citation type="submission" date="2020-06" db="EMBL/GenBank/DDBJ databases">
        <title>WGS assembly of Ceratodon purpureus strain R40.</title>
        <authorList>
            <person name="Carey S.B."/>
            <person name="Jenkins J."/>
            <person name="Shu S."/>
            <person name="Lovell J.T."/>
            <person name="Sreedasyam A."/>
            <person name="Maumus F."/>
            <person name="Tiley G.P."/>
            <person name="Fernandez-Pozo N."/>
            <person name="Barry K."/>
            <person name="Chen C."/>
            <person name="Wang M."/>
            <person name="Lipzen A."/>
            <person name="Daum C."/>
            <person name="Saski C.A."/>
            <person name="Payton A.C."/>
            <person name="Mcbreen J.C."/>
            <person name="Conrad R.E."/>
            <person name="Kollar L.M."/>
            <person name="Olsson S."/>
            <person name="Huttunen S."/>
            <person name="Landis J.B."/>
            <person name="Wickett N.J."/>
            <person name="Johnson M.G."/>
            <person name="Rensing S.A."/>
            <person name="Grimwood J."/>
            <person name="Schmutz J."/>
            <person name="Mcdaniel S.F."/>
        </authorList>
    </citation>
    <scope>NUCLEOTIDE SEQUENCE</scope>
    <source>
        <strain evidence="11">R40</strain>
    </source>
</reference>
<dbReference type="SUPFAM" id="SSF51445">
    <property type="entry name" value="(Trans)glycosidases"/>
    <property type="match status" value="1"/>
</dbReference>
<dbReference type="PANTHER" id="PTHR32438">
    <property type="entry name" value="4-ALPHA-GLUCANOTRANSFERASE DPE1, CHLOROPLASTIC/AMYLOPLASTIC"/>
    <property type="match status" value="1"/>
</dbReference>
<dbReference type="EC" id="2.4.1.25" evidence="3 9"/>
<accession>A0A8T0HLC7</accession>
<feature type="compositionally biased region" description="Basic and acidic residues" evidence="10">
    <location>
        <begin position="791"/>
        <end position="895"/>
    </location>
</feature>
<evidence type="ECO:0000256" key="7">
    <source>
        <dbReference type="ARBA" id="ARBA00031423"/>
    </source>
</evidence>
<dbReference type="NCBIfam" id="NF011080">
    <property type="entry name" value="PRK14508.1-3"/>
    <property type="match status" value="1"/>
</dbReference>
<evidence type="ECO:0000256" key="1">
    <source>
        <dbReference type="ARBA" id="ARBA00000439"/>
    </source>
</evidence>
<dbReference type="NCBIfam" id="TIGR00217">
    <property type="entry name" value="malQ"/>
    <property type="match status" value="1"/>
</dbReference>
<dbReference type="Proteomes" id="UP000822688">
    <property type="component" value="Chromosome V"/>
</dbReference>
<dbReference type="GO" id="GO:0005975">
    <property type="term" value="P:carbohydrate metabolic process"/>
    <property type="evidence" value="ECO:0007669"/>
    <property type="project" value="InterPro"/>
</dbReference>
<organism evidence="11 12">
    <name type="scientific">Ceratodon purpureus</name>
    <name type="common">Fire moss</name>
    <name type="synonym">Dicranum purpureum</name>
    <dbReference type="NCBI Taxonomy" id="3225"/>
    <lineage>
        <taxon>Eukaryota</taxon>
        <taxon>Viridiplantae</taxon>
        <taxon>Streptophyta</taxon>
        <taxon>Embryophyta</taxon>
        <taxon>Bryophyta</taxon>
        <taxon>Bryophytina</taxon>
        <taxon>Bryopsida</taxon>
        <taxon>Dicranidae</taxon>
        <taxon>Pseudoditrichales</taxon>
        <taxon>Ditrichaceae</taxon>
        <taxon>Ceratodon</taxon>
    </lineage>
</organism>
<dbReference type="EMBL" id="CM026426">
    <property type="protein sequence ID" value="KAG0571609.1"/>
    <property type="molecule type" value="Genomic_DNA"/>
</dbReference>
<keyword evidence="6 9" id="KW-0119">Carbohydrate metabolism</keyword>
<gene>
    <name evidence="11" type="ORF">KC19_VG026800</name>
</gene>